<feature type="binding site" evidence="12">
    <location>
        <begin position="45"/>
        <end position="49"/>
    </location>
    <ligand>
        <name>substrate</name>
    </ligand>
</feature>
<feature type="binding site" evidence="12">
    <location>
        <position position="263"/>
    </location>
    <ligand>
        <name>substrate</name>
    </ligand>
</feature>
<evidence type="ECO:0000256" key="2">
    <source>
        <dbReference type="ARBA" id="ARBA00012035"/>
    </source>
</evidence>
<comment type="activity regulation">
    <text evidence="12">Activated by a monovalent cation that binds near, but not in, the active site. The most likely occupant of the site in vivo is potassium. Ion binding induces a conformational change that may alter substrate affinity.</text>
</comment>
<dbReference type="GO" id="GO:0004747">
    <property type="term" value="F:ribokinase activity"/>
    <property type="evidence" value="ECO:0007669"/>
    <property type="project" value="UniProtKB-UniRule"/>
</dbReference>
<keyword evidence="8 12" id="KW-0067">ATP-binding</keyword>
<evidence type="ECO:0000256" key="12">
    <source>
        <dbReference type="HAMAP-Rule" id="MF_01987"/>
    </source>
</evidence>
<gene>
    <name evidence="12 14" type="primary">rbsK</name>
    <name evidence="14" type="ORF">OB960_21720</name>
</gene>
<sequence>MGSTRDEPTVAVVGSYNVGLTMQVPEFPGPGETVIGEGFGEGPGGKGSNQAIAAARLEADSRFVGRLGDDRYGDDAVDLLEREGIDTSGVGRSADAHTGVGFVIVDDDGENEITVAPGANDALSGDDVRARAAAIRSADVLLVQLEIGDEPVRAAVEIAAEAGTTVVCNPAPARELPGSILERVDYLTPNEHEARTLAGLEGGDGKEEEVTDDETVARALLELGSETVVLTRGGAGALLVTADGVERVPTPEVDVVDTTGAGDSFNGALAVALAEGFEDHEAVRFACAAGALAVTEAEVVPGLPERRAVDRLVDETW</sequence>
<feature type="binding site" evidence="12">
    <location>
        <position position="296"/>
    </location>
    <ligand>
        <name>K(+)</name>
        <dbReference type="ChEBI" id="CHEBI:29103"/>
    </ligand>
</feature>
<comment type="similarity">
    <text evidence="1">Belongs to the carbohydrate kinase pfkB family.</text>
</comment>
<dbReference type="Gene3D" id="3.40.1190.20">
    <property type="match status" value="1"/>
</dbReference>
<dbReference type="EMBL" id="JAOPKA010000020">
    <property type="protein sequence ID" value="MCU4744003.1"/>
    <property type="molecule type" value="Genomic_DNA"/>
</dbReference>
<evidence type="ECO:0000259" key="13">
    <source>
        <dbReference type="Pfam" id="PF00294"/>
    </source>
</evidence>
<evidence type="ECO:0000256" key="4">
    <source>
        <dbReference type="ARBA" id="ARBA00022679"/>
    </source>
</evidence>
<dbReference type="PROSITE" id="PS00584">
    <property type="entry name" value="PFKB_KINASES_2"/>
    <property type="match status" value="1"/>
</dbReference>
<comment type="similarity">
    <text evidence="12">Belongs to the carbohydrate kinase PfkB family. Ribokinase subfamily.</text>
</comment>
<feature type="binding site" evidence="12">
    <location>
        <position position="259"/>
    </location>
    <ligand>
        <name>K(+)</name>
        <dbReference type="ChEBI" id="CHEBI:29103"/>
    </ligand>
</feature>
<keyword evidence="10 12" id="KW-0630">Potassium</keyword>
<evidence type="ECO:0000256" key="10">
    <source>
        <dbReference type="ARBA" id="ARBA00022958"/>
    </source>
</evidence>
<feature type="binding site" evidence="12">
    <location>
        <position position="293"/>
    </location>
    <ligand>
        <name>K(+)</name>
        <dbReference type="ChEBI" id="CHEBI:29103"/>
    </ligand>
</feature>
<evidence type="ECO:0000313" key="15">
    <source>
        <dbReference type="Proteomes" id="UP001321018"/>
    </source>
</evidence>
<keyword evidence="11 12" id="KW-0119">Carbohydrate metabolism</keyword>
<comment type="subcellular location">
    <subcellularLocation>
        <location evidence="12">Cytoplasm</location>
    </subcellularLocation>
</comment>
<dbReference type="PRINTS" id="PR00990">
    <property type="entry name" value="RIBOKINASE"/>
</dbReference>
<feature type="binding site" evidence="12">
    <location>
        <begin position="262"/>
        <end position="263"/>
    </location>
    <ligand>
        <name>ATP</name>
        <dbReference type="ChEBI" id="CHEBI:30616"/>
    </ligand>
</feature>
<keyword evidence="4 12" id="KW-0808">Transferase</keyword>
<dbReference type="Proteomes" id="UP001321018">
    <property type="component" value="Unassembled WGS sequence"/>
</dbReference>
<dbReference type="HAMAP" id="MF_01987">
    <property type="entry name" value="Ribokinase"/>
    <property type="match status" value="1"/>
</dbReference>
<dbReference type="GO" id="GO:0019303">
    <property type="term" value="P:D-ribose catabolic process"/>
    <property type="evidence" value="ECO:0007669"/>
    <property type="project" value="UniProtKB-UniRule"/>
</dbReference>
<dbReference type="Pfam" id="PF00294">
    <property type="entry name" value="PfkB"/>
    <property type="match status" value="1"/>
</dbReference>
<comment type="caution">
    <text evidence="14">The sequence shown here is derived from an EMBL/GenBank/DDBJ whole genome shotgun (WGS) entry which is preliminary data.</text>
</comment>
<evidence type="ECO:0000256" key="1">
    <source>
        <dbReference type="ARBA" id="ARBA00005380"/>
    </source>
</evidence>
<keyword evidence="9 12" id="KW-0460">Magnesium</keyword>
<accession>A0AAP2Z3P0</accession>
<dbReference type="GO" id="GO:0005829">
    <property type="term" value="C:cytosol"/>
    <property type="evidence" value="ECO:0007669"/>
    <property type="project" value="TreeGrafter"/>
</dbReference>
<proteinExistence type="inferred from homology"/>
<feature type="binding site" evidence="12">
    <location>
        <position position="190"/>
    </location>
    <ligand>
        <name>ATP</name>
        <dbReference type="ChEBI" id="CHEBI:30616"/>
    </ligand>
</feature>
<feature type="binding site" evidence="12">
    <location>
        <position position="146"/>
    </location>
    <ligand>
        <name>substrate</name>
    </ligand>
</feature>
<dbReference type="InterPro" id="IPR011877">
    <property type="entry name" value="Ribokinase"/>
</dbReference>
<dbReference type="GO" id="GO:0005524">
    <property type="term" value="F:ATP binding"/>
    <property type="evidence" value="ECO:0007669"/>
    <property type="project" value="UniProtKB-UniRule"/>
</dbReference>
<dbReference type="PANTHER" id="PTHR10584">
    <property type="entry name" value="SUGAR KINASE"/>
    <property type="match status" value="1"/>
</dbReference>
<evidence type="ECO:0000256" key="6">
    <source>
        <dbReference type="ARBA" id="ARBA00022741"/>
    </source>
</evidence>
<feature type="domain" description="Carbohydrate kinase PfkB" evidence="13">
    <location>
        <begin position="9"/>
        <end position="304"/>
    </location>
</feature>
<comment type="subunit">
    <text evidence="12">Homodimer.</text>
</comment>
<keyword evidence="5 12" id="KW-0479">Metal-binding</keyword>
<dbReference type="SUPFAM" id="SSF53613">
    <property type="entry name" value="Ribokinase-like"/>
    <property type="match status" value="1"/>
</dbReference>
<dbReference type="NCBIfam" id="TIGR02152">
    <property type="entry name" value="D_ribokin_bact"/>
    <property type="match status" value="1"/>
</dbReference>
<dbReference type="CDD" id="cd01174">
    <property type="entry name" value="ribokinase"/>
    <property type="match status" value="1"/>
</dbReference>
<keyword evidence="7 12" id="KW-0418">Kinase</keyword>
<keyword evidence="6 12" id="KW-0547">Nucleotide-binding</keyword>
<evidence type="ECO:0000256" key="11">
    <source>
        <dbReference type="ARBA" id="ARBA00023277"/>
    </source>
</evidence>
<comment type="catalytic activity">
    <reaction evidence="12">
        <text>D-ribose + ATP = D-ribose 5-phosphate + ADP + H(+)</text>
        <dbReference type="Rhea" id="RHEA:13697"/>
        <dbReference type="ChEBI" id="CHEBI:15378"/>
        <dbReference type="ChEBI" id="CHEBI:30616"/>
        <dbReference type="ChEBI" id="CHEBI:47013"/>
        <dbReference type="ChEBI" id="CHEBI:78346"/>
        <dbReference type="ChEBI" id="CHEBI:456216"/>
        <dbReference type="EC" id="2.7.1.15"/>
    </reaction>
</comment>
<comment type="caution">
    <text evidence="12">Lacks conserved residue(s) required for the propagation of feature annotation.</text>
</comment>
<name>A0AAP2Z3P0_9EURY</name>
<keyword evidence="12" id="KW-0963">Cytoplasm</keyword>
<dbReference type="InterPro" id="IPR002173">
    <property type="entry name" value="Carboh/pur_kinase_PfkB_CS"/>
</dbReference>
<feature type="binding site" evidence="12">
    <location>
        <position position="257"/>
    </location>
    <ligand>
        <name>K(+)</name>
        <dbReference type="ChEBI" id="CHEBI:29103"/>
    </ligand>
</feature>
<evidence type="ECO:0000256" key="9">
    <source>
        <dbReference type="ARBA" id="ARBA00022842"/>
    </source>
</evidence>
<evidence type="ECO:0000313" key="14">
    <source>
        <dbReference type="EMBL" id="MCU4744003.1"/>
    </source>
</evidence>
<evidence type="ECO:0000256" key="8">
    <source>
        <dbReference type="ARBA" id="ARBA00022840"/>
    </source>
</evidence>
<dbReference type="RefSeq" id="WP_338005812.1">
    <property type="nucleotide sequence ID" value="NZ_JAOPKA010000020.1"/>
</dbReference>
<protein>
    <recommendedName>
        <fullName evidence="3 12">Ribokinase</fullName>
        <shortName evidence="12">RK</shortName>
        <ecNumber evidence="2 12">2.7.1.15</ecNumber>
    </recommendedName>
</protein>
<dbReference type="EC" id="2.7.1.15" evidence="2 12"/>
<dbReference type="PANTHER" id="PTHR10584:SF166">
    <property type="entry name" value="RIBOKINASE"/>
    <property type="match status" value="1"/>
</dbReference>
<evidence type="ECO:0000256" key="3">
    <source>
        <dbReference type="ARBA" id="ARBA00016943"/>
    </source>
</evidence>
<comment type="function">
    <text evidence="12">Catalyzes the phosphorylation of ribose at O-5 in a reaction requiring ATP and magnesium. The resulting D-ribose-5-phosphate can then be used either for sythesis of nucleotides, histidine, and tryptophan, or as a component of the pentose phosphate pathway.</text>
</comment>
<evidence type="ECO:0000256" key="7">
    <source>
        <dbReference type="ARBA" id="ARBA00022777"/>
    </source>
</evidence>
<feature type="binding site" evidence="12">
    <location>
        <begin position="231"/>
        <end position="236"/>
    </location>
    <ligand>
        <name>ATP</name>
        <dbReference type="ChEBI" id="CHEBI:30616"/>
    </ligand>
</feature>
<dbReference type="InterPro" id="IPR029056">
    <property type="entry name" value="Ribokinase-like"/>
</dbReference>
<dbReference type="AlphaFoldDB" id="A0AAP2Z3P0"/>
<dbReference type="InterPro" id="IPR011611">
    <property type="entry name" value="PfkB_dom"/>
</dbReference>
<comment type="pathway">
    <text evidence="12">Carbohydrate metabolism; D-ribose degradation; D-ribose 5-phosphate from beta-D-ribopyranose: step 2/2.</text>
</comment>
<dbReference type="GO" id="GO:0046872">
    <property type="term" value="F:metal ion binding"/>
    <property type="evidence" value="ECO:0007669"/>
    <property type="project" value="UniProtKB-KW"/>
</dbReference>
<organism evidence="14 15">
    <name type="scientific">Natronoglomus mannanivorans</name>
    <dbReference type="NCBI Taxonomy" id="2979990"/>
    <lineage>
        <taxon>Archaea</taxon>
        <taxon>Methanobacteriati</taxon>
        <taxon>Methanobacteriota</taxon>
        <taxon>Stenosarchaea group</taxon>
        <taxon>Halobacteria</taxon>
        <taxon>Halobacteriales</taxon>
        <taxon>Natrialbaceae</taxon>
        <taxon>Natronoglomus</taxon>
    </lineage>
</organism>
<comment type="cofactor">
    <cofactor evidence="12">
        <name>Mg(2+)</name>
        <dbReference type="ChEBI" id="CHEBI:18420"/>
    </cofactor>
    <text evidence="12">Requires a divalent cation, most likely magnesium in vivo, as an electrophilic catalyst to aid phosphoryl group transfer. It is the chelate of the metal and the nucleotide that is the actual substrate.</text>
</comment>
<reference evidence="14" key="1">
    <citation type="submission" date="2022-09" db="EMBL/GenBank/DDBJ databases">
        <title>Enrichment on poylsaccharides allowed isolation of novel metabolic and taxonomic groups of Haloarchaea.</title>
        <authorList>
            <person name="Sorokin D.Y."/>
            <person name="Elcheninov A.G."/>
            <person name="Khizhniak T.V."/>
            <person name="Kolganova T.V."/>
            <person name="Kublanov I.V."/>
        </authorList>
    </citation>
    <scope>NUCLEOTIDE SEQUENCE</scope>
    <source>
        <strain evidence="14">AArc-xg1-1</strain>
    </source>
</reference>
<evidence type="ECO:0000256" key="5">
    <source>
        <dbReference type="ARBA" id="ARBA00022723"/>
    </source>
</evidence>
<feature type="active site" description="Proton acceptor" evidence="12">
    <location>
        <position position="263"/>
    </location>
</feature>
<dbReference type="InterPro" id="IPR002139">
    <property type="entry name" value="Ribo/fructo_kinase"/>
</dbReference>